<keyword evidence="1" id="KW-0472">Membrane</keyword>
<dbReference type="Proteomes" id="UP000469523">
    <property type="component" value="Unassembled WGS sequence"/>
</dbReference>
<sequence length="173" mass="18808">MVKKSIFTTKKIAYAAIFIAISVAINTMRIGSISFGGFPIIFSGYAMGPLMGFIVGGLADVVGFLIRPSATAGFNPLFTLTSALTGAIPVIITKLLGDKYPNYKLWKIFIGILIGQTITSVVMVPIFISLLTGKNTVWYYIYRAAAKQIVSIPIYAILLKAINDTVTKHFDFI</sequence>
<keyword evidence="1" id="KW-1133">Transmembrane helix</keyword>
<keyword evidence="3" id="KW-1185">Reference proteome</keyword>
<dbReference type="InterPro" id="IPR024529">
    <property type="entry name" value="ECF_trnsprt_substrate-spec"/>
</dbReference>
<dbReference type="AlphaFoldDB" id="A0A6N7Y1M1"/>
<dbReference type="Pfam" id="PF12822">
    <property type="entry name" value="ECF_trnsprt"/>
    <property type="match status" value="1"/>
</dbReference>
<gene>
    <name evidence="2" type="ORF">FYJ83_13055</name>
</gene>
<evidence type="ECO:0000313" key="3">
    <source>
        <dbReference type="Proteomes" id="UP000469523"/>
    </source>
</evidence>
<protein>
    <submittedName>
        <fullName evidence="2">Folate family ECF transporter S component</fullName>
    </submittedName>
</protein>
<feature type="transmembrane region" description="Helical" evidence="1">
    <location>
        <begin position="40"/>
        <end position="65"/>
    </location>
</feature>
<dbReference type="InterPro" id="IPR030949">
    <property type="entry name" value="ECF_S_folate_fam"/>
</dbReference>
<keyword evidence="1" id="KW-0812">Transmembrane</keyword>
<evidence type="ECO:0000256" key="1">
    <source>
        <dbReference type="SAM" id="Phobius"/>
    </source>
</evidence>
<proteinExistence type="predicted"/>
<evidence type="ECO:0000313" key="2">
    <source>
        <dbReference type="EMBL" id="MSU02388.1"/>
    </source>
</evidence>
<dbReference type="EMBL" id="VUNQ01000031">
    <property type="protein sequence ID" value="MSU02388.1"/>
    <property type="molecule type" value="Genomic_DNA"/>
</dbReference>
<name>A0A6N7Y1M1_9FIRM</name>
<dbReference type="RefSeq" id="WP_154441200.1">
    <property type="nucleotide sequence ID" value="NZ_JAHLPJ010000001.1"/>
</dbReference>
<feature type="transmembrane region" description="Helical" evidence="1">
    <location>
        <begin position="137"/>
        <end position="158"/>
    </location>
</feature>
<organism evidence="2 3">
    <name type="scientific">Tissierella pigra</name>
    <dbReference type="NCBI Taxonomy" id="2607614"/>
    <lineage>
        <taxon>Bacteria</taxon>
        <taxon>Bacillati</taxon>
        <taxon>Bacillota</taxon>
        <taxon>Tissierellia</taxon>
        <taxon>Tissierellales</taxon>
        <taxon>Tissierellaceae</taxon>
        <taxon>Tissierella</taxon>
    </lineage>
</organism>
<dbReference type="Gene3D" id="1.10.1760.20">
    <property type="match status" value="1"/>
</dbReference>
<comment type="caution">
    <text evidence="2">The sequence shown here is derived from an EMBL/GenBank/DDBJ whole genome shotgun (WGS) entry which is preliminary data.</text>
</comment>
<reference evidence="2 3" key="1">
    <citation type="submission" date="2019-09" db="EMBL/GenBank/DDBJ databases">
        <title>In-depth cultivation of the pig gut microbiome towards novel bacterial diversity and tailored functional studies.</title>
        <authorList>
            <person name="Wylensek D."/>
            <person name="Hitch T.C.A."/>
            <person name="Clavel T."/>
        </authorList>
    </citation>
    <scope>NUCLEOTIDE SEQUENCE [LARGE SCALE GENOMIC DNA]</scope>
    <source>
        <strain evidence="2 3">WCA3-693-APC-4?</strain>
    </source>
</reference>
<feature type="transmembrane region" description="Helical" evidence="1">
    <location>
        <begin position="108"/>
        <end position="131"/>
    </location>
</feature>
<feature type="transmembrane region" description="Helical" evidence="1">
    <location>
        <begin position="77"/>
        <end position="96"/>
    </location>
</feature>
<feature type="transmembrane region" description="Helical" evidence="1">
    <location>
        <begin position="12"/>
        <end position="28"/>
    </location>
</feature>
<dbReference type="NCBIfam" id="TIGR04518">
    <property type="entry name" value="ECF_S_folT_fam"/>
    <property type="match status" value="1"/>
</dbReference>
<accession>A0A6N7Y1M1</accession>
<dbReference type="GO" id="GO:0022857">
    <property type="term" value="F:transmembrane transporter activity"/>
    <property type="evidence" value="ECO:0007669"/>
    <property type="project" value="InterPro"/>
</dbReference>